<gene>
    <name evidence="4" type="ORF">TRIADDRAFT_38130</name>
</gene>
<dbReference type="InterPro" id="IPR052100">
    <property type="entry name" value="SV-ATPase_mito-regulator"/>
</dbReference>
<dbReference type="GO" id="GO:0016491">
    <property type="term" value="F:oxidoreductase activity"/>
    <property type="evidence" value="ECO:0007669"/>
    <property type="project" value="UniProtKB-KW"/>
</dbReference>
<dbReference type="SUPFAM" id="SSF51735">
    <property type="entry name" value="NAD(P)-binding Rossmann-fold domains"/>
    <property type="match status" value="1"/>
</dbReference>
<dbReference type="OrthoDB" id="203908at2759"/>
<dbReference type="PhylomeDB" id="B3S5J1"/>
<dbReference type="GeneID" id="6756897"/>
<dbReference type="SUPFAM" id="SSF50129">
    <property type="entry name" value="GroES-like"/>
    <property type="match status" value="1"/>
</dbReference>
<dbReference type="PANTHER" id="PTHR44054:SF1">
    <property type="entry name" value="SYNAPTIC VESICLE MEMBRANE PROTEIN VAT-1 HOMOLOG"/>
    <property type="match status" value="1"/>
</dbReference>
<sequence length="354" mass="39095">MQNGHKTSNRCLVLREFGNINKHQIQENPIPEPGEGQIRVKVEACGVNFPDMMAIQGLYCTNPPPPCVLGYEVSGYVDSFGEGVDGVVGARVIALCPRGGWSEYVVADKDFVWLMPEKMTFEDAAAIPVSYLMAYLALFKSGNLQSGQTVLCHIAAGGIGSAVGQLCKTVPKVTLYGTCSEEKNESALKNGYSQLIDYRNKDYVKEIKQMEPDGVDLVLDPLGAGDNKKNYEVVRPFGRQILYGCTTAINGEKRSLIHLAKTFWNSSSKNPMDLMCDSKMIGGVNLQSVFDGHYKGSLSVAMNDILRWYKEGIIKPKIDSVHDFENFAEAFRRIYERKNIGKVVLKPSKSPTTV</sequence>
<dbReference type="Gene3D" id="3.40.50.720">
    <property type="entry name" value="NAD(P)-binding Rossmann-like Domain"/>
    <property type="match status" value="1"/>
</dbReference>
<organism evidence="4 5">
    <name type="scientific">Trichoplax adhaerens</name>
    <name type="common">Trichoplax reptans</name>
    <dbReference type="NCBI Taxonomy" id="10228"/>
    <lineage>
        <taxon>Eukaryota</taxon>
        <taxon>Metazoa</taxon>
        <taxon>Placozoa</taxon>
        <taxon>Uniplacotomia</taxon>
        <taxon>Trichoplacea</taxon>
        <taxon>Trichoplacidae</taxon>
        <taxon>Trichoplax</taxon>
    </lineage>
</organism>
<dbReference type="OMA" id="KHEVIKQ"/>
<name>B3S5J1_TRIAD</name>
<dbReference type="PANTHER" id="PTHR44054">
    <property type="entry name" value="SYNAPTIC VESICLE MEMBRANE PROTEIN VAT-1 HOMOLOG-LIKE"/>
    <property type="match status" value="1"/>
</dbReference>
<evidence type="ECO:0000256" key="2">
    <source>
        <dbReference type="ARBA" id="ARBA00023002"/>
    </source>
</evidence>
<protein>
    <recommendedName>
        <fullName evidence="3">Enoyl reductase (ER) domain-containing protein</fullName>
    </recommendedName>
</protein>
<dbReference type="InParanoid" id="B3S5J1"/>
<reference evidence="4 5" key="1">
    <citation type="journal article" date="2008" name="Nature">
        <title>The Trichoplax genome and the nature of placozoans.</title>
        <authorList>
            <person name="Srivastava M."/>
            <person name="Begovic E."/>
            <person name="Chapman J."/>
            <person name="Putnam N.H."/>
            <person name="Hellsten U."/>
            <person name="Kawashima T."/>
            <person name="Kuo A."/>
            <person name="Mitros T."/>
            <person name="Salamov A."/>
            <person name="Carpenter M.L."/>
            <person name="Signorovitch A.Y."/>
            <person name="Moreno M.A."/>
            <person name="Kamm K."/>
            <person name="Grimwood J."/>
            <person name="Schmutz J."/>
            <person name="Shapiro H."/>
            <person name="Grigoriev I.V."/>
            <person name="Buss L.W."/>
            <person name="Schierwater B."/>
            <person name="Dellaporta S.L."/>
            <person name="Rokhsar D.S."/>
        </authorList>
    </citation>
    <scope>NUCLEOTIDE SEQUENCE [LARGE SCALE GENOMIC DNA]</scope>
    <source>
        <strain evidence="4 5">Grell-BS-1999</strain>
    </source>
</reference>
<evidence type="ECO:0000256" key="1">
    <source>
        <dbReference type="ARBA" id="ARBA00010371"/>
    </source>
</evidence>
<dbReference type="PROSITE" id="PS01162">
    <property type="entry name" value="QOR_ZETA_CRYSTAL"/>
    <property type="match status" value="1"/>
</dbReference>
<dbReference type="InterPro" id="IPR002364">
    <property type="entry name" value="Quin_OxRdtase/zeta-crystal_CS"/>
</dbReference>
<proteinExistence type="inferred from homology"/>
<dbReference type="InterPro" id="IPR011032">
    <property type="entry name" value="GroES-like_sf"/>
</dbReference>
<feature type="domain" description="Enoyl reductase (ER)" evidence="3">
    <location>
        <begin position="18"/>
        <end position="345"/>
    </location>
</feature>
<dbReference type="CDD" id="cd08275">
    <property type="entry name" value="MDR3"/>
    <property type="match status" value="1"/>
</dbReference>
<dbReference type="EMBL" id="DS985251">
    <property type="protein sequence ID" value="EDV22049.1"/>
    <property type="molecule type" value="Genomic_DNA"/>
</dbReference>
<dbReference type="STRING" id="10228.B3S5J1"/>
<dbReference type="eggNOG" id="KOG1197">
    <property type="taxonomic scope" value="Eukaryota"/>
</dbReference>
<dbReference type="CTD" id="6756897"/>
<dbReference type="InterPro" id="IPR020843">
    <property type="entry name" value="ER"/>
</dbReference>
<dbReference type="AlphaFoldDB" id="B3S5J1"/>
<dbReference type="Proteomes" id="UP000009022">
    <property type="component" value="Unassembled WGS sequence"/>
</dbReference>
<dbReference type="Gene3D" id="3.90.180.10">
    <property type="entry name" value="Medium-chain alcohol dehydrogenases, catalytic domain"/>
    <property type="match status" value="1"/>
</dbReference>
<dbReference type="Pfam" id="PF08240">
    <property type="entry name" value="ADH_N"/>
    <property type="match status" value="1"/>
</dbReference>
<dbReference type="RefSeq" id="XP_002115686.1">
    <property type="nucleotide sequence ID" value="XM_002115650.1"/>
</dbReference>
<evidence type="ECO:0000313" key="4">
    <source>
        <dbReference type="EMBL" id="EDV22049.1"/>
    </source>
</evidence>
<dbReference type="Pfam" id="PF13602">
    <property type="entry name" value="ADH_zinc_N_2"/>
    <property type="match status" value="1"/>
</dbReference>
<keyword evidence="5" id="KW-1185">Reference proteome</keyword>
<dbReference type="FunCoup" id="B3S5J1">
    <property type="interactions" value="881"/>
</dbReference>
<dbReference type="InterPro" id="IPR013154">
    <property type="entry name" value="ADH-like_N"/>
</dbReference>
<keyword evidence="2" id="KW-0560">Oxidoreductase</keyword>
<dbReference type="SMART" id="SM00829">
    <property type="entry name" value="PKS_ER"/>
    <property type="match status" value="1"/>
</dbReference>
<dbReference type="InterPro" id="IPR036291">
    <property type="entry name" value="NAD(P)-bd_dom_sf"/>
</dbReference>
<comment type="similarity">
    <text evidence="1">Belongs to the zinc-containing alcohol dehydrogenase family. Quinone oxidoreductase subfamily.</text>
</comment>
<evidence type="ECO:0000259" key="3">
    <source>
        <dbReference type="SMART" id="SM00829"/>
    </source>
</evidence>
<accession>B3S5J1</accession>
<dbReference type="KEGG" id="tad:TRIADDRAFT_38130"/>
<dbReference type="GO" id="GO:0008270">
    <property type="term" value="F:zinc ion binding"/>
    <property type="evidence" value="ECO:0007669"/>
    <property type="project" value="InterPro"/>
</dbReference>
<evidence type="ECO:0000313" key="5">
    <source>
        <dbReference type="Proteomes" id="UP000009022"/>
    </source>
</evidence>
<dbReference type="HOGENOM" id="CLU_026673_3_1_1"/>